<organism evidence="3 4">
    <name type="scientific">Halovibrio salipaludis</name>
    <dbReference type="NCBI Taxonomy" id="2032626"/>
    <lineage>
        <taxon>Bacteria</taxon>
        <taxon>Pseudomonadati</taxon>
        <taxon>Pseudomonadota</taxon>
        <taxon>Gammaproteobacteria</taxon>
        <taxon>Oceanospirillales</taxon>
        <taxon>Halomonadaceae</taxon>
        <taxon>Halovibrio</taxon>
    </lineage>
</organism>
<keyword evidence="2" id="KW-0472">Membrane</keyword>
<protein>
    <submittedName>
        <fullName evidence="3">Uncharacterized protein</fullName>
    </submittedName>
</protein>
<dbReference type="OrthoDB" id="318536at2"/>
<dbReference type="AlphaFoldDB" id="A0A2A2FBJ1"/>
<sequence>MTVILSAVARPRFWGRAIVLLVLVAMLGGCSMIRHHMYATSGSVMKGLSKEHTTPYVLQQSDVGMSCAMSEATTPLMMSFGRVTDDPNQLGIMMHLSAAGCSEARARELDLEYERLMRDRDPDAAQDARYAASRHYREAAMRFHEAWKNMNEHYGRVGNGECPTERLETETDQFMFLAGLVSGLQAMHTQVRAGEQLGIPNNIGSRVARASECLDDDRWWGAPGAMQAAVWAMLPSAAPEDAEPFKQLREASRKGEEAGVRLAHVFHAVAAENADDQAVVRDVIRRHAEAKDAKPAAEDWVMIDETATRHIQALSDRLWTRAEGHRTPTGRLGEFWDDPEPESETIDLNELM</sequence>
<evidence type="ECO:0000313" key="3">
    <source>
        <dbReference type="EMBL" id="PAU82094.1"/>
    </source>
</evidence>
<name>A0A2A2FBJ1_9GAMM</name>
<proteinExistence type="predicted"/>
<feature type="transmembrane region" description="Helical" evidence="2">
    <location>
        <begin position="13"/>
        <end position="33"/>
    </location>
</feature>
<gene>
    <name evidence="3" type="ORF">CK501_02800</name>
</gene>
<evidence type="ECO:0000313" key="4">
    <source>
        <dbReference type="Proteomes" id="UP000218896"/>
    </source>
</evidence>
<accession>A0A2A2FBJ1</accession>
<keyword evidence="2" id="KW-1133">Transmembrane helix</keyword>
<dbReference type="Proteomes" id="UP000218896">
    <property type="component" value="Unassembled WGS sequence"/>
</dbReference>
<feature type="compositionally biased region" description="Acidic residues" evidence="1">
    <location>
        <begin position="335"/>
        <end position="352"/>
    </location>
</feature>
<comment type="caution">
    <text evidence="3">The sequence shown here is derived from an EMBL/GenBank/DDBJ whole genome shotgun (WGS) entry which is preliminary data.</text>
</comment>
<feature type="region of interest" description="Disordered" evidence="1">
    <location>
        <begin position="328"/>
        <end position="352"/>
    </location>
</feature>
<dbReference type="EMBL" id="NSKD01000001">
    <property type="protein sequence ID" value="PAU82094.1"/>
    <property type="molecule type" value="Genomic_DNA"/>
</dbReference>
<keyword evidence="2" id="KW-0812">Transmembrane</keyword>
<keyword evidence="4" id="KW-1185">Reference proteome</keyword>
<evidence type="ECO:0000256" key="1">
    <source>
        <dbReference type="SAM" id="MobiDB-lite"/>
    </source>
</evidence>
<reference evidence="3 4" key="1">
    <citation type="submission" date="2017-08" db="EMBL/GenBank/DDBJ databases">
        <title>Halovibrio sewagensis sp. nov., isolated from wastewater of high salinity.</title>
        <authorList>
            <person name="Dong X."/>
            <person name="Zhang G."/>
        </authorList>
    </citation>
    <scope>NUCLEOTIDE SEQUENCE [LARGE SCALE GENOMIC DNA]</scope>
    <source>
        <strain evidence="3 4">YL5-2</strain>
    </source>
</reference>
<dbReference type="RefSeq" id="WP_095616190.1">
    <property type="nucleotide sequence ID" value="NZ_NSKD01000001.1"/>
</dbReference>
<evidence type="ECO:0000256" key="2">
    <source>
        <dbReference type="SAM" id="Phobius"/>
    </source>
</evidence>